<gene>
    <name evidence="4" type="ORF">ILUMI_25883</name>
</gene>
<organism evidence="4 5">
    <name type="scientific">Ignelater luminosus</name>
    <name type="common">Cucubano</name>
    <name type="synonym">Pyrophorus luminosus</name>
    <dbReference type="NCBI Taxonomy" id="2038154"/>
    <lineage>
        <taxon>Eukaryota</taxon>
        <taxon>Metazoa</taxon>
        <taxon>Ecdysozoa</taxon>
        <taxon>Arthropoda</taxon>
        <taxon>Hexapoda</taxon>
        <taxon>Insecta</taxon>
        <taxon>Pterygota</taxon>
        <taxon>Neoptera</taxon>
        <taxon>Endopterygota</taxon>
        <taxon>Coleoptera</taxon>
        <taxon>Polyphaga</taxon>
        <taxon>Elateriformia</taxon>
        <taxon>Elateroidea</taxon>
        <taxon>Elateridae</taxon>
        <taxon>Agrypninae</taxon>
        <taxon>Pyrophorini</taxon>
        <taxon>Ignelater</taxon>
    </lineage>
</organism>
<proteinExistence type="inferred from homology"/>
<comment type="caution">
    <text evidence="4">The sequence shown here is derived from an EMBL/GenBank/DDBJ whole genome shotgun (WGS) entry which is preliminary data.</text>
</comment>
<evidence type="ECO:0000256" key="1">
    <source>
        <dbReference type="ARBA" id="ARBA00008645"/>
    </source>
</evidence>
<dbReference type="SUPFAM" id="SSF53474">
    <property type="entry name" value="alpha/beta-Hydrolases"/>
    <property type="match status" value="1"/>
</dbReference>
<dbReference type="Proteomes" id="UP000801492">
    <property type="component" value="Unassembled WGS sequence"/>
</dbReference>
<reference evidence="4" key="1">
    <citation type="submission" date="2019-08" db="EMBL/GenBank/DDBJ databases">
        <title>The genome of the North American firefly Photinus pyralis.</title>
        <authorList>
            <consortium name="Photinus pyralis genome working group"/>
            <person name="Fallon T.R."/>
            <person name="Sander Lower S.E."/>
            <person name="Weng J.-K."/>
        </authorList>
    </citation>
    <scope>NUCLEOTIDE SEQUENCE</scope>
    <source>
        <strain evidence="4">TRF0915ILg1</strain>
        <tissue evidence="4">Whole body</tissue>
    </source>
</reference>
<dbReference type="InterPro" id="IPR029058">
    <property type="entry name" value="AB_hydrolase_fold"/>
</dbReference>
<evidence type="ECO:0000313" key="4">
    <source>
        <dbReference type="EMBL" id="KAF2880287.1"/>
    </source>
</evidence>
<keyword evidence="2" id="KW-0378">Hydrolase</keyword>
<dbReference type="Gene3D" id="3.40.50.1820">
    <property type="entry name" value="alpha/beta hydrolase"/>
    <property type="match status" value="1"/>
</dbReference>
<accession>A0A8K0FXM4</accession>
<dbReference type="PANTHER" id="PTHR43798:SF14">
    <property type="entry name" value="SERINE HYDROLASE-LIKE PROTEIN DDB_G0286239"/>
    <property type="match status" value="1"/>
</dbReference>
<dbReference type="AlphaFoldDB" id="A0A8K0FXM4"/>
<dbReference type="EMBL" id="VTPC01090989">
    <property type="protein sequence ID" value="KAF2880287.1"/>
    <property type="molecule type" value="Genomic_DNA"/>
</dbReference>
<dbReference type="InterPro" id="IPR050266">
    <property type="entry name" value="AB_hydrolase_sf"/>
</dbReference>
<name>A0A8K0FXM4_IGNLU</name>
<evidence type="ECO:0000313" key="5">
    <source>
        <dbReference type="Proteomes" id="UP000801492"/>
    </source>
</evidence>
<dbReference type="Pfam" id="PF00561">
    <property type="entry name" value="Abhydrolase_1"/>
    <property type="match status" value="1"/>
</dbReference>
<dbReference type="GO" id="GO:0016020">
    <property type="term" value="C:membrane"/>
    <property type="evidence" value="ECO:0007669"/>
    <property type="project" value="TreeGrafter"/>
</dbReference>
<comment type="similarity">
    <text evidence="1">Belongs to the AB hydrolase superfamily.</text>
</comment>
<dbReference type="GO" id="GO:0016787">
    <property type="term" value="F:hydrolase activity"/>
    <property type="evidence" value="ECO:0007669"/>
    <property type="project" value="UniProtKB-KW"/>
</dbReference>
<evidence type="ECO:0000256" key="2">
    <source>
        <dbReference type="ARBA" id="ARBA00022801"/>
    </source>
</evidence>
<evidence type="ECO:0000259" key="3">
    <source>
        <dbReference type="Pfam" id="PF00561"/>
    </source>
</evidence>
<dbReference type="InterPro" id="IPR000073">
    <property type="entry name" value="AB_hydrolase_1"/>
</dbReference>
<feature type="domain" description="AB hydrolase-1" evidence="3">
    <location>
        <begin position="56"/>
        <end position="160"/>
    </location>
</feature>
<dbReference type="PANTHER" id="PTHR43798">
    <property type="entry name" value="MONOACYLGLYCEROL LIPASE"/>
    <property type="match status" value="1"/>
</dbReference>
<sequence>MLTRNARKIFNPAHYIRNFSASSTLTQNIACEEIRIPSPWGGEVAGKWWGPRNKRPILGLHGWQDNCGTFDRLVPFLPSNTAFLGVDMPGHGLSSQLPPGMFYHGIDIPIFIRKIVEHFNWSKVSLLAHSLGAMNSFVYTMLFPETVDFLICLDGFPFRNDRTAHPSALAKTINSFLKYDALNASTTEPPSYTFSELEELWHRGSRKSVAKESARYILQRNVTPAKNKPGEFYMTRDLRLKVGALLHWTQEDIFDGCKRITCPFFLSLGKQSQFIQLEDLAFEMLNIIRKNNPNVEYHQVEGTHHLHLNTPENVGDLVRTFIEKYDVVDRSDFDIENKMRIVL</sequence>
<dbReference type="OrthoDB" id="190201at2759"/>
<keyword evidence="5" id="KW-1185">Reference proteome</keyword>
<protein>
    <recommendedName>
        <fullName evidence="3">AB hydrolase-1 domain-containing protein</fullName>
    </recommendedName>
</protein>